<evidence type="ECO:0000313" key="1">
    <source>
        <dbReference type="EMBL" id="MBT8797544.1"/>
    </source>
</evidence>
<name>A0ABS5XTS0_9MICO</name>
<gene>
    <name evidence="1" type="ORF">J0P97_05610</name>
</gene>
<dbReference type="RefSeq" id="WP_215486797.1">
    <property type="nucleotide sequence ID" value="NZ_BAAAPJ010000002.1"/>
</dbReference>
<dbReference type="EMBL" id="JAFLHG010000004">
    <property type="protein sequence ID" value="MBT8797544.1"/>
    <property type="molecule type" value="Genomic_DNA"/>
</dbReference>
<reference evidence="1 2" key="1">
    <citation type="submission" date="2021-03" db="EMBL/GenBank/DDBJ databases">
        <title>Microbacterium pauli sp. nov., isolated from microfiltered milk.</title>
        <authorList>
            <person name="Bellassi P."/>
            <person name="Fontana A."/>
            <person name="Callegari M.L."/>
            <person name="Lorenzo M."/>
            <person name="Cappa F."/>
        </authorList>
    </citation>
    <scope>NUCLEOTIDE SEQUENCE [LARGE SCALE GENOMIC DNA]</scope>
    <source>
        <strain evidence="1 2">DSM 18909</strain>
    </source>
</reference>
<proteinExistence type="predicted"/>
<sequence length="170" mass="18129">MIFAALADEEPPTPEQTERFRVQTDAALDEVRDVFVPTSGARADTSREVRGERMDAFTRMLAGWRPVLSIETRIADAAVEVIQGSGECSVITEVVNEALVNAVKHSGAHEARIDVSESGDEVFVRVASPGRLPRPVVATRPFAGSTLLYQDGVDVVLEATIPAAVVTAGG</sequence>
<dbReference type="Proteomes" id="UP000740605">
    <property type="component" value="Unassembled WGS sequence"/>
</dbReference>
<comment type="caution">
    <text evidence="1">The sequence shown here is derived from an EMBL/GenBank/DDBJ whole genome shotgun (WGS) entry which is preliminary data.</text>
</comment>
<evidence type="ECO:0000313" key="2">
    <source>
        <dbReference type="Proteomes" id="UP000740605"/>
    </source>
</evidence>
<protein>
    <recommendedName>
        <fullName evidence="3">Histidine kinase/HSP90-like ATPase domain-containing protein</fullName>
    </recommendedName>
</protein>
<keyword evidence="2" id="KW-1185">Reference proteome</keyword>
<accession>A0ABS5XTS0</accession>
<organism evidence="1 2">
    <name type="scientific">Microbacterium flavum</name>
    <dbReference type="NCBI Taxonomy" id="415216"/>
    <lineage>
        <taxon>Bacteria</taxon>
        <taxon>Bacillati</taxon>
        <taxon>Actinomycetota</taxon>
        <taxon>Actinomycetes</taxon>
        <taxon>Micrococcales</taxon>
        <taxon>Microbacteriaceae</taxon>
        <taxon>Microbacterium</taxon>
    </lineage>
</organism>
<dbReference type="Gene3D" id="3.30.565.10">
    <property type="entry name" value="Histidine kinase-like ATPase, C-terminal domain"/>
    <property type="match status" value="1"/>
</dbReference>
<evidence type="ECO:0008006" key="3">
    <source>
        <dbReference type="Google" id="ProtNLM"/>
    </source>
</evidence>
<dbReference type="InterPro" id="IPR036890">
    <property type="entry name" value="HATPase_C_sf"/>
</dbReference>